<dbReference type="EMBL" id="CDMY01000456">
    <property type="protein sequence ID" value="CEM14336.1"/>
    <property type="molecule type" value="Genomic_DNA"/>
</dbReference>
<dbReference type="VEuPathDB" id="CryptoDB:Vbra_21349"/>
<dbReference type="OrthoDB" id="408870at2759"/>
<dbReference type="Proteomes" id="UP000041254">
    <property type="component" value="Unassembled WGS sequence"/>
</dbReference>
<evidence type="ECO:0000313" key="3">
    <source>
        <dbReference type="EMBL" id="CEM14336.1"/>
    </source>
</evidence>
<keyword evidence="4" id="KW-1185">Reference proteome</keyword>
<feature type="region of interest" description="Disordered" evidence="1">
    <location>
        <begin position="1"/>
        <end position="52"/>
    </location>
</feature>
<dbReference type="InterPro" id="IPR013784">
    <property type="entry name" value="Carb-bd-like_fold"/>
</dbReference>
<reference evidence="3 4" key="1">
    <citation type="submission" date="2014-11" db="EMBL/GenBank/DDBJ databases">
        <authorList>
            <person name="Zhu J."/>
            <person name="Qi W."/>
            <person name="Song R."/>
        </authorList>
    </citation>
    <scope>NUCLEOTIDE SEQUENCE [LARGE SCALE GENOMIC DNA]</scope>
</reference>
<dbReference type="FunFam" id="2.60.40.10:FF:000552">
    <property type="entry name" value="Related to glucoamylase"/>
    <property type="match status" value="1"/>
</dbReference>
<name>A0A0G4FKE4_VITBC</name>
<dbReference type="SMART" id="SM01065">
    <property type="entry name" value="CBM_2"/>
    <property type="match status" value="1"/>
</dbReference>
<feature type="domain" description="CBM20" evidence="2">
    <location>
        <begin position="106"/>
        <end position="206"/>
    </location>
</feature>
<evidence type="ECO:0000313" key="4">
    <source>
        <dbReference type="Proteomes" id="UP000041254"/>
    </source>
</evidence>
<evidence type="ECO:0000259" key="2">
    <source>
        <dbReference type="PROSITE" id="PS51166"/>
    </source>
</evidence>
<dbReference type="InterPro" id="IPR002044">
    <property type="entry name" value="CBM20"/>
</dbReference>
<proteinExistence type="predicted"/>
<dbReference type="PROSITE" id="PS51166">
    <property type="entry name" value="CBM20"/>
    <property type="match status" value="1"/>
</dbReference>
<dbReference type="SUPFAM" id="SSF49452">
    <property type="entry name" value="Starch-binding domain-like"/>
    <property type="match status" value="1"/>
</dbReference>
<protein>
    <recommendedName>
        <fullName evidence="2">CBM20 domain-containing protein</fullName>
    </recommendedName>
</protein>
<dbReference type="AlphaFoldDB" id="A0A0G4FKE4"/>
<dbReference type="PANTHER" id="PTHR15048:SF0">
    <property type="entry name" value="STARCH-BINDING DOMAIN-CONTAINING PROTEIN 1"/>
    <property type="match status" value="1"/>
</dbReference>
<dbReference type="CDD" id="cd05467">
    <property type="entry name" value="CBM20"/>
    <property type="match status" value="1"/>
</dbReference>
<feature type="compositionally biased region" description="Pro residues" evidence="1">
    <location>
        <begin position="38"/>
        <end position="49"/>
    </location>
</feature>
<dbReference type="GO" id="GO:0016020">
    <property type="term" value="C:membrane"/>
    <property type="evidence" value="ECO:0007669"/>
    <property type="project" value="TreeGrafter"/>
</dbReference>
<dbReference type="GO" id="GO:2001070">
    <property type="term" value="F:starch binding"/>
    <property type="evidence" value="ECO:0007669"/>
    <property type="project" value="InterPro"/>
</dbReference>
<accession>A0A0G4FKE4</accession>
<organism evidence="3 4">
    <name type="scientific">Vitrella brassicaformis (strain CCMP3155)</name>
    <dbReference type="NCBI Taxonomy" id="1169540"/>
    <lineage>
        <taxon>Eukaryota</taxon>
        <taxon>Sar</taxon>
        <taxon>Alveolata</taxon>
        <taxon>Colpodellida</taxon>
        <taxon>Vitrellaceae</taxon>
        <taxon>Vitrella</taxon>
    </lineage>
</organism>
<feature type="compositionally biased region" description="Low complexity" evidence="1">
    <location>
        <begin position="17"/>
        <end position="37"/>
    </location>
</feature>
<dbReference type="Pfam" id="PF00686">
    <property type="entry name" value="CBM_20"/>
    <property type="match status" value="1"/>
</dbReference>
<evidence type="ECO:0000256" key="1">
    <source>
        <dbReference type="SAM" id="MobiDB-lite"/>
    </source>
</evidence>
<sequence>MFQTPSVGPPHLGGAAGQAPRPAAFPGAASSARGGAVPPVPLPEPPKYVPPDEQQWVPAALTAKLPPKTVPRETTRARYQQLLKDKKVKMYEDALAEALRRERLAATGVTPDAMNFRIKYDTRFGQNLYLVGSVEPLGLWDPSRAVKMTWNEGNMWTCTVNLPVSIGEVEYKYIVRQDNMVDWEHGNNHKLNSVQGGVTVEDAWGQGRG</sequence>
<dbReference type="PhylomeDB" id="A0A0G4FKE4"/>
<dbReference type="Gene3D" id="2.60.40.10">
    <property type="entry name" value="Immunoglobulins"/>
    <property type="match status" value="1"/>
</dbReference>
<gene>
    <name evidence="3" type="ORF">Vbra_21349</name>
</gene>
<dbReference type="PANTHER" id="PTHR15048">
    <property type="entry name" value="STARCH-BINDING DOMAIN-CONTAINING PROTEIN 1"/>
    <property type="match status" value="1"/>
</dbReference>
<dbReference type="InParanoid" id="A0A0G4FKE4"/>
<dbReference type="InterPro" id="IPR013783">
    <property type="entry name" value="Ig-like_fold"/>
</dbReference>
<dbReference type="OMA" id="TTRVEYK"/>